<evidence type="ECO:0000256" key="5">
    <source>
        <dbReference type="ARBA" id="ARBA00022525"/>
    </source>
</evidence>
<evidence type="ECO:0000313" key="13">
    <source>
        <dbReference type="Ensembl" id="ENSACIP00000004088.1"/>
    </source>
</evidence>
<evidence type="ECO:0000256" key="1">
    <source>
        <dbReference type="ARBA" id="ARBA00004613"/>
    </source>
</evidence>
<organism evidence="13 14">
    <name type="scientific">Amphilophus citrinellus</name>
    <name type="common">Midas cichlid</name>
    <name type="synonym">Cichlasoma citrinellum</name>
    <dbReference type="NCBI Taxonomy" id="61819"/>
    <lineage>
        <taxon>Eukaryota</taxon>
        <taxon>Metazoa</taxon>
        <taxon>Chordata</taxon>
        <taxon>Craniata</taxon>
        <taxon>Vertebrata</taxon>
        <taxon>Euteleostomi</taxon>
        <taxon>Actinopterygii</taxon>
        <taxon>Neopterygii</taxon>
        <taxon>Teleostei</taxon>
        <taxon>Neoteleostei</taxon>
        <taxon>Acanthomorphata</taxon>
        <taxon>Ovalentaria</taxon>
        <taxon>Cichlomorphae</taxon>
        <taxon>Cichliformes</taxon>
        <taxon>Cichlidae</taxon>
        <taxon>New World cichlids</taxon>
        <taxon>Cichlasomatinae</taxon>
        <taxon>Heroini</taxon>
        <taxon>Amphilophus</taxon>
    </lineage>
</organism>
<dbReference type="InterPro" id="IPR012674">
    <property type="entry name" value="Calycin"/>
</dbReference>
<dbReference type="GO" id="GO:0008289">
    <property type="term" value="F:lipid binding"/>
    <property type="evidence" value="ECO:0007669"/>
    <property type="project" value="UniProtKB-KW"/>
</dbReference>
<keyword evidence="4" id="KW-0813">Transport</keyword>
<dbReference type="Ensembl" id="ENSACIT00000004223.1">
    <property type="protein sequence ID" value="ENSACIP00000004088.1"/>
    <property type="gene ID" value="ENSACIG00000003242.1"/>
</dbReference>
<keyword evidence="5" id="KW-0964">Secreted</keyword>
<dbReference type="Pfam" id="PF08212">
    <property type="entry name" value="Lipocalin_2"/>
    <property type="match status" value="1"/>
</dbReference>
<dbReference type="PANTHER" id="PTHR10612">
    <property type="entry name" value="APOLIPOPROTEIN D"/>
    <property type="match status" value="1"/>
</dbReference>
<dbReference type="GO" id="GO:0005737">
    <property type="term" value="C:cytoplasm"/>
    <property type="evidence" value="ECO:0007669"/>
    <property type="project" value="TreeGrafter"/>
</dbReference>
<evidence type="ECO:0000256" key="10">
    <source>
        <dbReference type="ARBA" id="ARBA00023283"/>
    </source>
</evidence>
<feature type="signal peptide" evidence="11">
    <location>
        <begin position="1"/>
        <end position="16"/>
    </location>
</feature>
<comment type="subcellular location">
    <subcellularLocation>
        <location evidence="1">Secreted</location>
    </subcellularLocation>
</comment>
<evidence type="ECO:0000256" key="6">
    <source>
        <dbReference type="ARBA" id="ARBA00022729"/>
    </source>
</evidence>
<dbReference type="InterPro" id="IPR022272">
    <property type="entry name" value="Lipocalin_CS"/>
</dbReference>
<evidence type="ECO:0000256" key="9">
    <source>
        <dbReference type="ARBA" id="ARBA00023180"/>
    </source>
</evidence>
<feature type="chain" id="PRO_5018383877" description="Apolipoprotein D" evidence="11">
    <location>
        <begin position="17"/>
        <end position="182"/>
    </location>
</feature>
<evidence type="ECO:0000256" key="2">
    <source>
        <dbReference type="ARBA" id="ARBA00006889"/>
    </source>
</evidence>
<reference evidence="13" key="2">
    <citation type="submission" date="2025-09" db="UniProtKB">
        <authorList>
            <consortium name="Ensembl"/>
        </authorList>
    </citation>
    <scope>IDENTIFICATION</scope>
</reference>
<dbReference type="InterPro" id="IPR026222">
    <property type="entry name" value="ApoD_vertbrte"/>
</dbReference>
<proteinExistence type="inferred from homology"/>
<dbReference type="AlphaFoldDB" id="A0A3Q0R232"/>
<evidence type="ECO:0000256" key="4">
    <source>
        <dbReference type="ARBA" id="ARBA00022448"/>
    </source>
</evidence>
<keyword evidence="10" id="KW-0873">Pyrrolidone carboxylic acid</keyword>
<name>A0A3Q0R232_AMPCI</name>
<accession>A0A3Q0R232</accession>
<dbReference type="InterPro" id="IPR002969">
    <property type="entry name" value="ApolipopD"/>
</dbReference>
<dbReference type="InterPro" id="IPR000566">
    <property type="entry name" value="Lipocln_cytosolic_FA-bd_dom"/>
</dbReference>
<dbReference type="FunFam" id="2.40.128.20:FF:000003">
    <property type="entry name" value="Apolipoprotein D"/>
    <property type="match status" value="1"/>
</dbReference>
<dbReference type="GO" id="GO:0005576">
    <property type="term" value="C:extracellular region"/>
    <property type="evidence" value="ECO:0007669"/>
    <property type="project" value="UniProtKB-SubCell"/>
</dbReference>
<dbReference type="GO" id="GO:0000302">
    <property type="term" value="P:response to reactive oxygen species"/>
    <property type="evidence" value="ECO:0007669"/>
    <property type="project" value="TreeGrafter"/>
</dbReference>
<reference evidence="13" key="1">
    <citation type="submission" date="2025-08" db="UniProtKB">
        <authorList>
            <consortium name="Ensembl"/>
        </authorList>
    </citation>
    <scope>IDENTIFICATION</scope>
</reference>
<comment type="similarity">
    <text evidence="2 11">Belongs to the calycin superfamily. Lipocalin family.</text>
</comment>
<dbReference type="PRINTS" id="PR01219">
    <property type="entry name" value="APOLIPOPROTD"/>
</dbReference>
<evidence type="ECO:0000259" key="12">
    <source>
        <dbReference type="Pfam" id="PF08212"/>
    </source>
</evidence>
<dbReference type="GO" id="GO:0042246">
    <property type="term" value="P:tissue regeneration"/>
    <property type="evidence" value="ECO:0007669"/>
    <property type="project" value="InterPro"/>
</dbReference>
<dbReference type="PIRSF" id="PIRSF036893">
    <property type="entry name" value="Lipocalin_ApoD"/>
    <property type="match status" value="1"/>
</dbReference>
<dbReference type="PROSITE" id="PS00213">
    <property type="entry name" value="LIPOCALIN"/>
    <property type="match status" value="1"/>
</dbReference>
<dbReference type="InterPro" id="IPR022271">
    <property type="entry name" value="Lipocalin_ApoD"/>
</dbReference>
<dbReference type="PANTHER" id="PTHR10612:SF15">
    <property type="entry name" value="APOLIPOPROTEIN D"/>
    <property type="match status" value="1"/>
</dbReference>
<dbReference type="PRINTS" id="PR02058">
    <property type="entry name" value="APODVERTBRTE"/>
</dbReference>
<dbReference type="SUPFAM" id="SSF50814">
    <property type="entry name" value="Lipocalins"/>
    <property type="match status" value="1"/>
</dbReference>
<sequence length="182" mass="20764">MSPVYLLVLLVPVISAQTFHWGRCPTPKVQANFSLSQYLGKWYEIEKLPASFARGQCIQANYSLRKDGTIRVLNSQVEDGVRKFLEGTAVVPHPQEPAKLGVSFSYFTPYGPYWVLETNYTNYTIVYSCTDILRIFHFNYAWILARLPSLPPEMVHYAKQLLTDNGIDISKMTPTYQNCGDI</sequence>
<dbReference type="GeneTree" id="ENSGT00510000046981"/>
<protein>
    <recommendedName>
        <fullName evidence="3">Apolipoprotein D</fullName>
    </recommendedName>
</protein>
<keyword evidence="7" id="KW-0446">Lipid-binding</keyword>
<evidence type="ECO:0000256" key="11">
    <source>
        <dbReference type="PIRNR" id="PIRNR036893"/>
    </source>
</evidence>
<evidence type="ECO:0000256" key="3">
    <source>
        <dbReference type="ARBA" id="ARBA00019890"/>
    </source>
</evidence>
<dbReference type="OMA" id="HKYLGRW"/>
<keyword evidence="14" id="KW-1185">Reference proteome</keyword>
<dbReference type="GO" id="GO:0006869">
    <property type="term" value="P:lipid transport"/>
    <property type="evidence" value="ECO:0007669"/>
    <property type="project" value="InterPro"/>
</dbReference>
<evidence type="ECO:0000256" key="7">
    <source>
        <dbReference type="ARBA" id="ARBA00023121"/>
    </source>
</evidence>
<evidence type="ECO:0000313" key="14">
    <source>
        <dbReference type="Proteomes" id="UP000261340"/>
    </source>
</evidence>
<keyword evidence="8" id="KW-1015">Disulfide bond</keyword>
<dbReference type="Gene3D" id="2.40.128.20">
    <property type="match status" value="1"/>
</dbReference>
<dbReference type="Proteomes" id="UP000261340">
    <property type="component" value="Unplaced"/>
</dbReference>
<dbReference type="GO" id="GO:0007420">
    <property type="term" value="P:brain development"/>
    <property type="evidence" value="ECO:0007669"/>
    <property type="project" value="InterPro"/>
</dbReference>
<evidence type="ECO:0000256" key="8">
    <source>
        <dbReference type="ARBA" id="ARBA00023157"/>
    </source>
</evidence>
<keyword evidence="6 11" id="KW-0732">Signal</keyword>
<feature type="domain" description="Lipocalin/cytosolic fatty-acid binding" evidence="12">
    <location>
        <begin position="35"/>
        <end position="175"/>
    </location>
</feature>
<keyword evidence="9" id="KW-0325">Glycoprotein</keyword>
<dbReference type="GO" id="GO:0006629">
    <property type="term" value="P:lipid metabolic process"/>
    <property type="evidence" value="ECO:0007669"/>
    <property type="project" value="TreeGrafter"/>
</dbReference>
<dbReference type="CDD" id="cd19437">
    <property type="entry name" value="lipocalin_apoD-like"/>
    <property type="match status" value="1"/>
</dbReference>